<evidence type="ECO:0000313" key="2">
    <source>
        <dbReference type="Proteomes" id="UP000800092"/>
    </source>
</evidence>
<sequence length="163" mass="18623">MCLHSWRPLKADWGMDLLKETTILCKVGAVRCQAVRLHLSVAPYWLNASIPTIESTLCLKVSSQIMKDTYVTYHYTPLQLNFSLGIPSPSLKTAFSTSNREQRMPVLNPYVKRQTFAKFWSGFNINPPSSTFYLRAHISYHRHTKLALSLGASRYRKLSPSTQ</sequence>
<proteinExistence type="predicted"/>
<dbReference type="EMBL" id="ML991794">
    <property type="protein sequence ID" value="KAF2235080.1"/>
    <property type="molecule type" value="Genomic_DNA"/>
</dbReference>
<protein>
    <submittedName>
        <fullName evidence="1">Uncharacterized protein</fullName>
    </submittedName>
</protein>
<organism evidence="1 2">
    <name type="scientific">Viridothelium virens</name>
    <name type="common">Speckled blister lichen</name>
    <name type="synonym">Trypethelium virens</name>
    <dbReference type="NCBI Taxonomy" id="1048519"/>
    <lineage>
        <taxon>Eukaryota</taxon>
        <taxon>Fungi</taxon>
        <taxon>Dikarya</taxon>
        <taxon>Ascomycota</taxon>
        <taxon>Pezizomycotina</taxon>
        <taxon>Dothideomycetes</taxon>
        <taxon>Dothideomycetes incertae sedis</taxon>
        <taxon>Trypetheliales</taxon>
        <taxon>Trypetheliaceae</taxon>
        <taxon>Viridothelium</taxon>
    </lineage>
</organism>
<evidence type="ECO:0000313" key="1">
    <source>
        <dbReference type="EMBL" id="KAF2235080.1"/>
    </source>
</evidence>
<name>A0A6A6HC46_VIRVR</name>
<reference evidence="1" key="1">
    <citation type="journal article" date="2020" name="Stud. Mycol.">
        <title>101 Dothideomycetes genomes: a test case for predicting lifestyles and emergence of pathogens.</title>
        <authorList>
            <person name="Haridas S."/>
            <person name="Albert R."/>
            <person name="Binder M."/>
            <person name="Bloem J."/>
            <person name="Labutti K."/>
            <person name="Salamov A."/>
            <person name="Andreopoulos B."/>
            <person name="Baker S."/>
            <person name="Barry K."/>
            <person name="Bills G."/>
            <person name="Bluhm B."/>
            <person name="Cannon C."/>
            <person name="Castanera R."/>
            <person name="Culley D."/>
            <person name="Daum C."/>
            <person name="Ezra D."/>
            <person name="Gonzalez J."/>
            <person name="Henrissat B."/>
            <person name="Kuo A."/>
            <person name="Liang C."/>
            <person name="Lipzen A."/>
            <person name="Lutzoni F."/>
            <person name="Magnuson J."/>
            <person name="Mondo S."/>
            <person name="Nolan M."/>
            <person name="Ohm R."/>
            <person name="Pangilinan J."/>
            <person name="Park H.-J."/>
            <person name="Ramirez L."/>
            <person name="Alfaro M."/>
            <person name="Sun H."/>
            <person name="Tritt A."/>
            <person name="Yoshinaga Y."/>
            <person name="Zwiers L.-H."/>
            <person name="Turgeon B."/>
            <person name="Goodwin S."/>
            <person name="Spatafora J."/>
            <person name="Crous P."/>
            <person name="Grigoriev I."/>
        </authorList>
    </citation>
    <scope>NUCLEOTIDE SEQUENCE</scope>
    <source>
        <strain evidence="1">Tuck. ex Michener</strain>
    </source>
</reference>
<keyword evidence="2" id="KW-1185">Reference proteome</keyword>
<dbReference type="AlphaFoldDB" id="A0A6A6HC46"/>
<dbReference type="Proteomes" id="UP000800092">
    <property type="component" value="Unassembled WGS sequence"/>
</dbReference>
<gene>
    <name evidence="1" type="ORF">EV356DRAFT_135311</name>
</gene>
<accession>A0A6A6HC46</accession>